<name>A0A521CX28_9BACT</name>
<dbReference type="AlphaFoldDB" id="A0A521CX28"/>
<evidence type="ECO:0000313" key="2">
    <source>
        <dbReference type="EMBL" id="SMO64016.1"/>
    </source>
</evidence>
<evidence type="ECO:0000256" key="1">
    <source>
        <dbReference type="SAM" id="Phobius"/>
    </source>
</evidence>
<keyword evidence="1" id="KW-0812">Transmembrane</keyword>
<keyword evidence="1" id="KW-0472">Membrane</keyword>
<dbReference type="RefSeq" id="WP_142454221.1">
    <property type="nucleotide sequence ID" value="NZ_FXTP01000006.1"/>
</dbReference>
<protein>
    <submittedName>
        <fullName evidence="2">Uncharacterized protein</fullName>
    </submittedName>
</protein>
<gene>
    <name evidence="2" type="ORF">SAMN06265219_106200</name>
</gene>
<dbReference type="OrthoDB" id="198100at2"/>
<feature type="transmembrane region" description="Helical" evidence="1">
    <location>
        <begin position="20"/>
        <end position="38"/>
    </location>
</feature>
<dbReference type="EMBL" id="FXTP01000006">
    <property type="protein sequence ID" value="SMO64016.1"/>
    <property type="molecule type" value="Genomic_DNA"/>
</dbReference>
<sequence>MDTLKNSASHQKLIHTRNIIAAVSSIIPGLGHVYKGYFASGFGLILVSPFIIWVGAIAAFGTLGFGIFIPLAYMIFIGWHAYNLEDHRHHHPGGIL</sequence>
<keyword evidence="1" id="KW-1133">Transmembrane helix</keyword>
<reference evidence="2 3" key="1">
    <citation type="submission" date="2017-05" db="EMBL/GenBank/DDBJ databases">
        <authorList>
            <person name="Varghese N."/>
            <person name="Submissions S."/>
        </authorList>
    </citation>
    <scope>NUCLEOTIDE SEQUENCE [LARGE SCALE GENOMIC DNA]</scope>
    <source>
        <strain evidence="2 3">DSM 21985</strain>
    </source>
</reference>
<proteinExistence type="predicted"/>
<evidence type="ECO:0000313" key="3">
    <source>
        <dbReference type="Proteomes" id="UP000317557"/>
    </source>
</evidence>
<feature type="transmembrane region" description="Helical" evidence="1">
    <location>
        <begin position="50"/>
        <end position="79"/>
    </location>
</feature>
<organism evidence="2 3">
    <name type="scientific">Gracilimonas mengyeensis</name>
    <dbReference type="NCBI Taxonomy" id="1302730"/>
    <lineage>
        <taxon>Bacteria</taxon>
        <taxon>Pseudomonadati</taxon>
        <taxon>Balneolota</taxon>
        <taxon>Balneolia</taxon>
        <taxon>Balneolales</taxon>
        <taxon>Balneolaceae</taxon>
        <taxon>Gracilimonas</taxon>
    </lineage>
</organism>
<dbReference type="Proteomes" id="UP000317557">
    <property type="component" value="Unassembled WGS sequence"/>
</dbReference>
<accession>A0A521CX28</accession>
<keyword evidence="3" id="KW-1185">Reference proteome</keyword>